<dbReference type="GO" id="GO:0004222">
    <property type="term" value="F:metalloendopeptidase activity"/>
    <property type="evidence" value="ECO:0007669"/>
    <property type="project" value="InterPro"/>
</dbReference>
<evidence type="ECO:0000259" key="8">
    <source>
        <dbReference type="Pfam" id="PF01435"/>
    </source>
</evidence>
<evidence type="ECO:0000313" key="10">
    <source>
        <dbReference type="Proteomes" id="UP000321580"/>
    </source>
</evidence>
<evidence type="ECO:0000313" key="9">
    <source>
        <dbReference type="EMBL" id="TXB61402.1"/>
    </source>
</evidence>
<keyword evidence="5" id="KW-0862">Zinc</keyword>
<comment type="cofactor">
    <cofactor evidence="1">
        <name>Zn(2+)</name>
        <dbReference type="ChEBI" id="CHEBI:29105"/>
    </cofactor>
</comment>
<dbReference type="PANTHER" id="PTHR22726">
    <property type="entry name" value="METALLOENDOPEPTIDASE OMA1"/>
    <property type="match status" value="1"/>
</dbReference>
<dbReference type="InterPro" id="IPR051156">
    <property type="entry name" value="Mito/Outer_Membr_Metalloprot"/>
</dbReference>
<comment type="caution">
    <text evidence="9">The sequence shown here is derived from an EMBL/GenBank/DDBJ whole genome shotgun (WGS) entry which is preliminary data.</text>
</comment>
<evidence type="ECO:0000256" key="7">
    <source>
        <dbReference type="SAM" id="SignalP"/>
    </source>
</evidence>
<dbReference type="Pfam" id="PF01435">
    <property type="entry name" value="Peptidase_M48"/>
    <property type="match status" value="1"/>
</dbReference>
<reference evidence="9 10" key="1">
    <citation type="submission" date="2019-08" db="EMBL/GenBank/DDBJ databases">
        <title>Genome of Phaeodactylibacter luteus.</title>
        <authorList>
            <person name="Bowman J.P."/>
        </authorList>
    </citation>
    <scope>NUCLEOTIDE SEQUENCE [LARGE SCALE GENOMIC DNA]</scope>
    <source>
        <strain evidence="9 10">KCTC 42180</strain>
    </source>
</reference>
<keyword evidence="2 9" id="KW-0645">Protease</keyword>
<keyword evidence="10" id="KW-1185">Reference proteome</keyword>
<evidence type="ECO:0000256" key="1">
    <source>
        <dbReference type="ARBA" id="ARBA00001947"/>
    </source>
</evidence>
<keyword evidence="6 9" id="KW-0482">Metalloprotease</keyword>
<evidence type="ECO:0000256" key="4">
    <source>
        <dbReference type="ARBA" id="ARBA00022801"/>
    </source>
</evidence>
<evidence type="ECO:0000256" key="3">
    <source>
        <dbReference type="ARBA" id="ARBA00022723"/>
    </source>
</evidence>
<evidence type="ECO:0000256" key="6">
    <source>
        <dbReference type="ARBA" id="ARBA00023049"/>
    </source>
</evidence>
<feature type="domain" description="Peptidase M48" evidence="8">
    <location>
        <begin position="150"/>
        <end position="329"/>
    </location>
</feature>
<dbReference type="RefSeq" id="WP_147169218.1">
    <property type="nucleotide sequence ID" value="NZ_VOOR01000061.1"/>
</dbReference>
<evidence type="ECO:0000256" key="5">
    <source>
        <dbReference type="ARBA" id="ARBA00022833"/>
    </source>
</evidence>
<dbReference type="EMBL" id="VOOR01000061">
    <property type="protein sequence ID" value="TXB61402.1"/>
    <property type="molecule type" value="Genomic_DNA"/>
</dbReference>
<gene>
    <name evidence="9" type="ORF">FRY97_19315</name>
</gene>
<dbReference type="Gene3D" id="3.30.2010.10">
    <property type="entry name" value="Metalloproteases ('zincins'), catalytic domain"/>
    <property type="match status" value="1"/>
</dbReference>
<sequence>MPKHLTTLLFAILLPLCLNAQPSYEYPATVRERVRLADMGNNIQKFEEGQRLTLLGEELKRSAAYPGSPFRVKAGEGLYLASQKDLSALEFETEALSLDGLWRLHYLQSTAVEAFERHGWDFELRRELDEEYERFYQSLEPHHDPFLSDYLNRLLQKAAPQNLPSRHPAILRTVLFKDHEPAALSCADGRIFLSTGLLSTLQHEDELIAILANEIAHIYFDHAISNFRAIEQKEARAAFWAGLATLAAATVETWAATESIRNGTFTPIDFLAFGNFTGSVSFLSNTIAAAVVSRLGMEYTPPQRTEADNATLSVLNKLNLPEDALHRALLRIHEHHQAREGLPNSGSEQLFPALLPRINSLQPNGSSKAIPPPQPYFVQQTALARTLTAWAHFHQGQYGIARQLLALQQEARAMTCEDYLLFSALARHTTAETDGLQQALNMLQEAEQLFPLLPAELFLEKALLHQRLGSQENLKSALTAYYRALQETGRPGSSEKIWWAEQWLNRL</sequence>
<organism evidence="9 10">
    <name type="scientific">Phaeodactylibacter luteus</name>
    <dbReference type="NCBI Taxonomy" id="1564516"/>
    <lineage>
        <taxon>Bacteria</taxon>
        <taxon>Pseudomonadati</taxon>
        <taxon>Bacteroidota</taxon>
        <taxon>Saprospiria</taxon>
        <taxon>Saprospirales</taxon>
        <taxon>Haliscomenobacteraceae</taxon>
        <taxon>Phaeodactylibacter</taxon>
    </lineage>
</organism>
<accession>A0A5C6RJ73</accession>
<dbReference type="GO" id="GO:0051603">
    <property type="term" value="P:proteolysis involved in protein catabolic process"/>
    <property type="evidence" value="ECO:0007669"/>
    <property type="project" value="TreeGrafter"/>
</dbReference>
<dbReference type="PANTHER" id="PTHR22726:SF1">
    <property type="entry name" value="METALLOENDOPEPTIDASE OMA1, MITOCHONDRIAL"/>
    <property type="match status" value="1"/>
</dbReference>
<dbReference type="Proteomes" id="UP000321580">
    <property type="component" value="Unassembled WGS sequence"/>
</dbReference>
<proteinExistence type="predicted"/>
<keyword evidence="4" id="KW-0378">Hydrolase</keyword>
<keyword evidence="7" id="KW-0732">Signal</keyword>
<dbReference type="GO" id="GO:0016020">
    <property type="term" value="C:membrane"/>
    <property type="evidence" value="ECO:0007669"/>
    <property type="project" value="TreeGrafter"/>
</dbReference>
<dbReference type="GO" id="GO:0046872">
    <property type="term" value="F:metal ion binding"/>
    <property type="evidence" value="ECO:0007669"/>
    <property type="project" value="UniProtKB-KW"/>
</dbReference>
<feature type="signal peptide" evidence="7">
    <location>
        <begin position="1"/>
        <end position="20"/>
    </location>
</feature>
<name>A0A5C6RJ73_9BACT</name>
<evidence type="ECO:0000256" key="2">
    <source>
        <dbReference type="ARBA" id="ARBA00022670"/>
    </source>
</evidence>
<dbReference type="OrthoDB" id="1045464at2"/>
<dbReference type="InterPro" id="IPR001915">
    <property type="entry name" value="Peptidase_M48"/>
</dbReference>
<dbReference type="AlphaFoldDB" id="A0A5C6RJ73"/>
<keyword evidence="3" id="KW-0479">Metal-binding</keyword>
<feature type="chain" id="PRO_5022735026" evidence="7">
    <location>
        <begin position="21"/>
        <end position="507"/>
    </location>
</feature>
<protein>
    <submittedName>
        <fullName evidence="9">M48 family metalloprotease</fullName>
    </submittedName>
</protein>